<evidence type="ECO:0000256" key="5">
    <source>
        <dbReference type="ARBA" id="ARBA00022692"/>
    </source>
</evidence>
<dbReference type="FunFam" id="3.40.50.300:FF:000032">
    <property type="entry name" value="Export ABC transporter ATP-binding protein"/>
    <property type="match status" value="1"/>
</dbReference>
<dbReference type="InterPro" id="IPR027417">
    <property type="entry name" value="P-loop_NTPase"/>
</dbReference>
<dbReference type="GO" id="GO:0005886">
    <property type="term" value="C:plasma membrane"/>
    <property type="evidence" value="ECO:0007669"/>
    <property type="project" value="UniProtKB-SubCell"/>
</dbReference>
<evidence type="ECO:0000259" key="14">
    <source>
        <dbReference type="PROSITE" id="PS50893"/>
    </source>
</evidence>
<dbReference type="PANTHER" id="PTHR30572">
    <property type="entry name" value="MEMBRANE COMPONENT OF TRANSPORTER-RELATED"/>
    <property type="match status" value="1"/>
</dbReference>
<keyword evidence="7 15" id="KW-0067">ATP-binding</keyword>
<keyword evidence="6" id="KW-0547">Nucleotide-binding</keyword>
<dbReference type="GO" id="GO:0022857">
    <property type="term" value="F:transmembrane transporter activity"/>
    <property type="evidence" value="ECO:0007669"/>
    <property type="project" value="UniProtKB-ARBA"/>
</dbReference>
<dbReference type="CDD" id="cd03255">
    <property type="entry name" value="ABC_MJ0796_LolCDE_FtsE"/>
    <property type="match status" value="1"/>
</dbReference>
<name>A0A4U7BK91_9BACT</name>
<evidence type="ECO:0000313" key="16">
    <source>
        <dbReference type="Proteomes" id="UP000308838"/>
    </source>
</evidence>
<evidence type="ECO:0000256" key="12">
    <source>
        <dbReference type="ARBA" id="ARBA00041199"/>
    </source>
</evidence>
<feature type="transmembrane region" description="Helical" evidence="13">
    <location>
        <begin position="604"/>
        <end position="625"/>
    </location>
</feature>
<evidence type="ECO:0000256" key="8">
    <source>
        <dbReference type="ARBA" id="ARBA00022967"/>
    </source>
</evidence>
<keyword evidence="2" id="KW-0813">Transport</keyword>
<feature type="transmembrane region" description="Helical" evidence="13">
    <location>
        <begin position="517"/>
        <end position="542"/>
    </location>
</feature>
<protein>
    <recommendedName>
        <fullName evidence="12">Pyoverdine export ATP-binding/permease protein PvdT</fullName>
    </recommendedName>
</protein>
<dbReference type="SMART" id="SM00382">
    <property type="entry name" value="AAA"/>
    <property type="match status" value="1"/>
</dbReference>
<evidence type="ECO:0000256" key="1">
    <source>
        <dbReference type="ARBA" id="ARBA00004429"/>
    </source>
</evidence>
<keyword evidence="9 13" id="KW-1133">Transmembrane helix</keyword>
<dbReference type="InterPro" id="IPR017911">
    <property type="entry name" value="MacB-like_ATP-bd"/>
</dbReference>
<dbReference type="PROSITE" id="PS00211">
    <property type="entry name" value="ABC_TRANSPORTER_1"/>
    <property type="match status" value="1"/>
</dbReference>
<dbReference type="PROSITE" id="PS50893">
    <property type="entry name" value="ABC_TRANSPORTER_2"/>
    <property type="match status" value="1"/>
</dbReference>
<organism evidence="15 16">
    <name type="scientific">Campylobacter estrildidarum</name>
    <dbReference type="NCBI Taxonomy" id="2510189"/>
    <lineage>
        <taxon>Bacteria</taxon>
        <taxon>Pseudomonadati</taxon>
        <taxon>Campylobacterota</taxon>
        <taxon>Epsilonproteobacteria</taxon>
        <taxon>Campylobacterales</taxon>
        <taxon>Campylobacteraceae</taxon>
        <taxon>Campylobacter</taxon>
    </lineage>
</organism>
<dbReference type="EMBL" id="NXLZ01000001">
    <property type="protein sequence ID" value="TKX32009.1"/>
    <property type="molecule type" value="Genomic_DNA"/>
</dbReference>
<dbReference type="AlphaFoldDB" id="A0A4U7BK91"/>
<dbReference type="InterPro" id="IPR003593">
    <property type="entry name" value="AAA+_ATPase"/>
</dbReference>
<keyword evidence="4" id="KW-0997">Cell inner membrane</keyword>
<keyword evidence="10 13" id="KW-0472">Membrane</keyword>
<dbReference type="Pfam" id="PF02687">
    <property type="entry name" value="FtsX"/>
    <property type="match status" value="1"/>
</dbReference>
<keyword evidence="5 13" id="KW-0812">Transmembrane</keyword>
<feature type="transmembrane region" description="Helical" evidence="13">
    <location>
        <begin position="266"/>
        <end position="288"/>
    </location>
</feature>
<dbReference type="InterPro" id="IPR025857">
    <property type="entry name" value="MacB_PCD"/>
</dbReference>
<evidence type="ECO:0000256" key="9">
    <source>
        <dbReference type="ARBA" id="ARBA00022989"/>
    </source>
</evidence>
<evidence type="ECO:0000256" key="11">
    <source>
        <dbReference type="ARBA" id="ARBA00038388"/>
    </source>
</evidence>
<evidence type="ECO:0000256" key="4">
    <source>
        <dbReference type="ARBA" id="ARBA00022519"/>
    </source>
</evidence>
<evidence type="ECO:0000256" key="6">
    <source>
        <dbReference type="ARBA" id="ARBA00022741"/>
    </source>
</evidence>
<dbReference type="InterPro" id="IPR017871">
    <property type="entry name" value="ABC_transporter-like_CS"/>
</dbReference>
<dbReference type="InterPro" id="IPR050250">
    <property type="entry name" value="Macrolide_Exporter_MacB"/>
</dbReference>
<gene>
    <name evidence="15" type="ORF">CQA69_00390</name>
</gene>
<dbReference type="PANTHER" id="PTHR30572:SF14">
    <property type="entry name" value="MACROLIDE EXPORT ATP-BINDING_PERMEASE PROTEIN MACB"/>
    <property type="match status" value="1"/>
</dbReference>
<comment type="caution">
    <text evidence="15">The sequence shown here is derived from an EMBL/GenBank/DDBJ whole genome shotgun (WGS) entry which is preliminary data.</text>
</comment>
<evidence type="ECO:0000313" key="15">
    <source>
        <dbReference type="EMBL" id="TKX32009.1"/>
    </source>
</evidence>
<comment type="similarity">
    <text evidence="11">Belongs to the ABC transporter superfamily. Macrolide exporter (TC 3.A.1.122) family.</text>
</comment>
<evidence type="ECO:0000256" key="13">
    <source>
        <dbReference type="SAM" id="Phobius"/>
    </source>
</evidence>
<keyword evidence="8" id="KW-1278">Translocase</keyword>
<keyword evidence="16" id="KW-1185">Reference proteome</keyword>
<reference evidence="15 16" key="1">
    <citation type="submission" date="2018-05" db="EMBL/GenBank/DDBJ databases">
        <title>Novel Campyloabacter and Helicobacter Species and Strains.</title>
        <authorList>
            <person name="Mannion A.J."/>
            <person name="Shen Z."/>
            <person name="Fox J.G."/>
        </authorList>
    </citation>
    <scope>NUCLEOTIDE SEQUENCE [LARGE SCALE GENOMIC DNA]</scope>
    <source>
        <strain evidence="16">MIT17-664</strain>
    </source>
</reference>
<dbReference type="Pfam" id="PF00005">
    <property type="entry name" value="ABC_tran"/>
    <property type="match status" value="1"/>
</dbReference>
<dbReference type="GO" id="GO:0016887">
    <property type="term" value="F:ATP hydrolysis activity"/>
    <property type="evidence" value="ECO:0007669"/>
    <property type="project" value="InterPro"/>
</dbReference>
<dbReference type="GO" id="GO:0005524">
    <property type="term" value="F:ATP binding"/>
    <property type="evidence" value="ECO:0007669"/>
    <property type="project" value="UniProtKB-KW"/>
</dbReference>
<sequence length="642" mass="70374">MIYLKNICKNIGENAILKNVSLCIEKGEFVAIIGQSGSGKTSLLNIIGTLDVPSSGSYILEEYEVTKLNNDEKARLRREKIGFIFQRYNLLNLLNSSENVSLPAVYAGKSVQERKQKAKELLANLELGHKLSSKPNELSGGQQQRVSIARALMNGGELILADEPTGALDSKSGIMVLEILQELNKQGHTIVLVTHDPKIAEQAKRVIEIKDGEILSDSKKDETNLQEVLPKIMQKEKKTLTLLKNQAFECFKIAYSSIIAHKLRSILTMLGIIIGIASVVCVVALGLGSQEKVLKSISDLGTSSITVLPGKGFGDLRSGKTRLNFSDLQTLRSLSYLEAVDAYSSTSGVATYTNISLSAKAEGVGVNNFAIDGLKIDVGRILSEDDVLNSLNVVVLDFNAKKNLFPDLNKKDVIGRVVIFNSQPFKIIGILQKDQNKMFEDNVVRLYMPYTTLMNKITGDRKLREIVIKVKDNVNSSLAENAIIRVLTIKRGQKDFFTFNSDTFKQAITANKKTTTILTACVAVIALIVGGIGVMNIMLVSVSERTREIGIRMAIGARREDIMMQFLIEAVMICTIGAVLGVILSVFVIFAFNHLSTDFPMILNFYSVLLGLLSSMLIGVIFGFFPARNAANLNPISALSKE</sequence>
<keyword evidence="3" id="KW-1003">Cell membrane</keyword>
<comment type="subcellular location">
    <subcellularLocation>
        <location evidence="1">Cell inner membrane</location>
        <topology evidence="1">Multi-pass membrane protein</topology>
    </subcellularLocation>
</comment>
<dbReference type="Proteomes" id="UP000308838">
    <property type="component" value="Unassembled WGS sequence"/>
</dbReference>
<evidence type="ECO:0000256" key="7">
    <source>
        <dbReference type="ARBA" id="ARBA00022840"/>
    </source>
</evidence>
<dbReference type="Pfam" id="PF12704">
    <property type="entry name" value="MacB_PCD"/>
    <property type="match status" value="1"/>
</dbReference>
<dbReference type="InterPro" id="IPR003439">
    <property type="entry name" value="ABC_transporter-like_ATP-bd"/>
</dbReference>
<evidence type="ECO:0000256" key="10">
    <source>
        <dbReference type="ARBA" id="ARBA00023136"/>
    </source>
</evidence>
<dbReference type="Gene3D" id="3.40.50.300">
    <property type="entry name" value="P-loop containing nucleotide triphosphate hydrolases"/>
    <property type="match status" value="1"/>
</dbReference>
<dbReference type="OrthoDB" id="9802264at2"/>
<dbReference type="GO" id="GO:0098796">
    <property type="term" value="C:membrane protein complex"/>
    <property type="evidence" value="ECO:0007669"/>
    <property type="project" value="UniProtKB-ARBA"/>
</dbReference>
<evidence type="ECO:0000256" key="2">
    <source>
        <dbReference type="ARBA" id="ARBA00022448"/>
    </source>
</evidence>
<feature type="transmembrane region" description="Helical" evidence="13">
    <location>
        <begin position="563"/>
        <end position="592"/>
    </location>
</feature>
<evidence type="ECO:0000256" key="3">
    <source>
        <dbReference type="ARBA" id="ARBA00022475"/>
    </source>
</evidence>
<dbReference type="RefSeq" id="WP_137619865.1">
    <property type="nucleotide sequence ID" value="NZ_NXLZ01000001.1"/>
</dbReference>
<accession>A0A4U7BK91</accession>
<dbReference type="InterPro" id="IPR003838">
    <property type="entry name" value="ABC3_permease_C"/>
</dbReference>
<feature type="domain" description="ABC transporter" evidence="14">
    <location>
        <begin position="2"/>
        <end position="236"/>
    </location>
</feature>
<proteinExistence type="inferred from homology"/>
<dbReference type="SUPFAM" id="SSF52540">
    <property type="entry name" value="P-loop containing nucleoside triphosphate hydrolases"/>
    <property type="match status" value="1"/>
</dbReference>